<dbReference type="PANTHER" id="PTHR21454:SF47">
    <property type="entry name" value="DNAJ HEAT SHOCK N-TERMINAL DOMAIN-CONTAINING PROTEIN"/>
    <property type="match status" value="1"/>
</dbReference>
<dbReference type="InterPro" id="IPR044248">
    <property type="entry name" value="DPH3/4-like"/>
</dbReference>
<dbReference type="GO" id="GO:0017183">
    <property type="term" value="P:protein histidyl modification to diphthamide"/>
    <property type="evidence" value="ECO:0007669"/>
    <property type="project" value="InterPro"/>
</dbReference>
<evidence type="ECO:0000256" key="6">
    <source>
        <dbReference type="ARBA" id="ARBA00023242"/>
    </source>
</evidence>
<proteinExistence type="inferred from homology"/>
<dbReference type="Gene3D" id="3.10.660.10">
    <property type="entry name" value="DPH Zinc finger"/>
    <property type="match status" value="1"/>
</dbReference>
<dbReference type="InterPro" id="IPR036869">
    <property type="entry name" value="J_dom_sf"/>
</dbReference>
<dbReference type="CDD" id="cd06257">
    <property type="entry name" value="DnaJ"/>
    <property type="match status" value="1"/>
</dbReference>
<evidence type="ECO:0000259" key="7">
    <source>
        <dbReference type="PROSITE" id="PS50076"/>
    </source>
</evidence>
<evidence type="ECO:0000256" key="4">
    <source>
        <dbReference type="ARBA" id="ARBA00022723"/>
    </source>
</evidence>
<keyword evidence="5" id="KW-0408">Iron</keyword>
<dbReference type="SMART" id="SM00271">
    <property type="entry name" value="DnaJ"/>
    <property type="match status" value="1"/>
</dbReference>
<dbReference type="PANTHER" id="PTHR21454">
    <property type="entry name" value="DPH3 HOMOLOG-RELATED"/>
    <property type="match status" value="1"/>
</dbReference>
<dbReference type="PROSITE" id="PS51074">
    <property type="entry name" value="DPH_MB"/>
    <property type="match status" value="1"/>
</dbReference>
<reference evidence="9" key="1">
    <citation type="submission" date="2015-07" db="EMBL/GenBank/DDBJ databases">
        <title>Transcriptome Assembly of Anthurium amnicola.</title>
        <authorList>
            <person name="Suzuki J."/>
        </authorList>
    </citation>
    <scope>NUCLEOTIDE SEQUENCE</scope>
</reference>
<name>A0A1D1YK80_9ARAE</name>
<evidence type="ECO:0000256" key="1">
    <source>
        <dbReference type="ARBA" id="ARBA00004123"/>
    </source>
</evidence>
<dbReference type="InterPro" id="IPR007872">
    <property type="entry name" value="DPH_MB_dom"/>
</dbReference>
<evidence type="ECO:0000256" key="5">
    <source>
        <dbReference type="ARBA" id="ARBA00023004"/>
    </source>
</evidence>
<evidence type="ECO:0000256" key="2">
    <source>
        <dbReference type="ARBA" id="ARBA00004496"/>
    </source>
</evidence>
<organism evidence="9">
    <name type="scientific">Anthurium amnicola</name>
    <dbReference type="NCBI Taxonomy" id="1678845"/>
    <lineage>
        <taxon>Eukaryota</taxon>
        <taxon>Viridiplantae</taxon>
        <taxon>Streptophyta</taxon>
        <taxon>Embryophyta</taxon>
        <taxon>Tracheophyta</taxon>
        <taxon>Spermatophyta</taxon>
        <taxon>Magnoliopsida</taxon>
        <taxon>Liliopsida</taxon>
        <taxon>Araceae</taxon>
        <taxon>Pothoideae</taxon>
        <taxon>Potheae</taxon>
        <taxon>Anthurium</taxon>
    </lineage>
</organism>
<dbReference type="PROSITE" id="PS50076">
    <property type="entry name" value="DNAJ_2"/>
    <property type="match status" value="1"/>
</dbReference>
<evidence type="ECO:0000313" key="9">
    <source>
        <dbReference type="EMBL" id="JAT55030.1"/>
    </source>
</evidence>
<dbReference type="GO" id="GO:0005829">
    <property type="term" value="C:cytosol"/>
    <property type="evidence" value="ECO:0007669"/>
    <property type="project" value="TreeGrafter"/>
</dbReference>
<keyword evidence="4" id="KW-0479">Metal-binding</keyword>
<accession>A0A1D1YK80</accession>
<comment type="similarity">
    <text evidence="3">Belongs to the DPH4 family.</text>
</comment>
<dbReference type="Pfam" id="PF00226">
    <property type="entry name" value="DnaJ"/>
    <property type="match status" value="1"/>
</dbReference>
<comment type="subcellular location">
    <subcellularLocation>
        <location evidence="2">Cytoplasm</location>
    </subcellularLocation>
    <subcellularLocation>
        <location evidence="1">Nucleus</location>
    </subcellularLocation>
</comment>
<dbReference type="SUPFAM" id="SSF46565">
    <property type="entry name" value="Chaperone J-domain"/>
    <property type="match status" value="1"/>
</dbReference>
<dbReference type="InterPro" id="IPR001623">
    <property type="entry name" value="DnaJ_domain"/>
</dbReference>
<gene>
    <name evidence="9" type="primary">Dnajc24_0</name>
    <name evidence="9" type="ORF">g.10234</name>
</gene>
<protein>
    <submittedName>
        <fullName evidence="9">DnaJ subfamily C member 24</fullName>
    </submittedName>
</protein>
<evidence type="ECO:0000259" key="8">
    <source>
        <dbReference type="PROSITE" id="PS51074"/>
    </source>
</evidence>
<dbReference type="PRINTS" id="PR00625">
    <property type="entry name" value="JDOMAIN"/>
</dbReference>
<dbReference type="EMBL" id="GDJX01012906">
    <property type="protein sequence ID" value="JAT55030.1"/>
    <property type="molecule type" value="Transcribed_RNA"/>
</dbReference>
<dbReference type="AlphaFoldDB" id="A0A1D1YK80"/>
<dbReference type="Pfam" id="PF05207">
    <property type="entry name" value="Zn_ribbon_CSL"/>
    <property type="match status" value="1"/>
</dbReference>
<sequence>MLHPDKDSIQETYYDVLHVEESASYDEIRACYKTAILNSHPDKLSVKRGLEHHQEAREGFLRIQKAWEVLGNAESRALYDRELRAMGPGLVFAEEVKLKQMDLNDSGDAMELFYPCRCGDNFSITLDELEEMGVLLDGSKRLEIQEANVAPVSITIPCSSCSLNICLMINDAC</sequence>
<feature type="domain" description="J" evidence="7">
    <location>
        <begin position="12"/>
        <end position="83"/>
    </location>
</feature>
<dbReference type="GO" id="GO:0046872">
    <property type="term" value="F:metal ion binding"/>
    <property type="evidence" value="ECO:0007669"/>
    <property type="project" value="UniProtKB-KW"/>
</dbReference>
<evidence type="ECO:0000256" key="3">
    <source>
        <dbReference type="ARBA" id="ARBA00006169"/>
    </source>
</evidence>
<dbReference type="Gene3D" id="1.10.287.110">
    <property type="entry name" value="DnaJ domain"/>
    <property type="match status" value="1"/>
</dbReference>
<dbReference type="GO" id="GO:0005634">
    <property type="term" value="C:nucleus"/>
    <property type="evidence" value="ECO:0007669"/>
    <property type="project" value="UniProtKB-SubCell"/>
</dbReference>
<dbReference type="InterPro" id="IPR036671">
    <property type="entry name" value="DPH_MB_sf"/>
</dbReference>
<dbReference type="SUPFAM" id="SSF144217">
    <property type="entry name" value="CSL zinc finger"/>
    <property type="match status" value="1"/>
</dbReference>
<feature type="domain" description="DPH-type MB" evidence="8">
    <location>
        <begin position="92"/>
        <end position="170"/>
    </location>
</feature>
<keyword evidence="6" id="KW-0539">Nucleus</keyword>
<dbReference type="GO" id="GO:0005783">
    <property type="term" value="C:endoplasmic reticulum"/>
    <property type="evidence" value="ECO:0007669"/>
    <property type="project" value="UniProtKB-ARBA"/>
</dbReference>